<protein>
    <submittedName>
        <fullName evidence="1">Uncharacterized protein</fullName>
    </submittedName>
</protein>
<accession>A0ACB7I225</accession>
<dbReference type="EMBL" id="CM004388">
    <property type="protein sequence ID" value="KAG8659104.1"/>
    <property type="molecule type" value="Genomic_DNA"/>
</dbReference>
<gene>
    <name evidence="1" type="ORF">MANES_02G016567v8</name>
</gene>
<sequence>MIRMSKNLVYRSKARPRSSVSAWISLFVVGSGFFGKNKETVASPINETLLLSALQWWFGW</sequence>
<dbReference type="Proteomes" id="UP000091857">
    <property type="component" value="Chromosome 2"/>
</dbReference>
<name>A0ACB7I225_MANES</name>
<reference evidence="2" key="1">
    <citation type="journal article" date="2016" name="Nat. Biotechnol.">
        <title>Sequencing wild and cultivated cassava and related species reveals extensive interspecific hybridization and genetic diversity.</title>
        <authorList>
            <person name="Bredeson J.V."/>
            <person name="Lyons J.B."/>
            <person name="Prochnik S.E."/>
            <person name="Wu G.A."/>
            <person name="Ha C.M."/>
            <person name="Edsinger-Gonzales E."/>
            <person name="Grimwood J."/>
            <person name="Schmutz J."/>
            <person name="Rabbi I.Y."/>
            <person name="Egesi C."/>
            <person name="Nauluvula P."/>
            <person name="Lebot V."/>
            <person name="Ndunguru J."/>
            <person name="Mkamilo G."/>
            <person name="Bart R.S."/>
            <person name="Setter T.L."/>
            <person name="Gleadow R.M."/>
            <person name="Kulakow P."/>
            <person name="Ferguson M.E."/>
            <person name="Rounsley S."/>
            <person name="Rokhsar D.S."/>
        </authorList>
    </citation>
    <scope>NUCLEOTIDE SEQUENCE [LARGE SCALE GENOMIC DNA]</scope>
    <source>
        <strain evidence="2">cv. AM560-2</strain>
    </source>
</reference>
<comment type="caution">
    <text evidence="1">The sequence shown here is derived from an EMBL/GenBank/DDBJ whole genome shotgun (WGS) entry which is preliminary data.</text>
</comment>
<proteinExistence type="predicted"/>
<evidence type="ECO:0000313" key="2">
    <source>
        <dbReference type="Proteomes" id="UP000091857"/>
    </source>
</evidence>
<evidence type="ECO:0000313" key="1">
    <source>
        <dbReference type="EMBL" id="KAG8659104.1"/>
    </source>
</evidence>
<keyword evidence="2" id="KW-1185">Reference proteome</keyword>
<organism evidence="1 2">
    <name type="scientific">Manihot esculenta</name>
    <name type="common">Cassava</name>
    <name type="synonym">Jatropha manihot</name>
    <dbReference type="NCBI Taxonomy" id="3983"/>
    <lineage>
        <taxon>Eukaryota</taxon>
        <taxon>Viridiplantae</taxon>
        <taxon>Streptophyta</taxon>
        <taxon>Embryophyta</taxon>
        <taxon>Tracheophyta</taxon>
        <taxon>Spermatophyta</taxon>
        <taxon>Magnoliopsida</taxon>
        <taxon>eudicotyledons</taxon>
        <taxon>Gunneridae</taxon>
        <taxon>Pentapetalae</taxon>
        <taxon>rosids</taxon>
        <taxon>fabids</taxon>
        <taxon>Malpighiales</taxon>
        <taxon>Euphorbiaceae</taxon>
        <taxon>Crotonoideae</taxon>
        <taxon>Manihoteae</taxon>
        <taxon>Manihot</taxon>
    </lineage>
</organism>